<evidence type="ECO:0000259" key="1">
    <source>
        <dbReference type="Pfam" id="PF13577"/>
    </source>
</evidence>
<sequence>MSRTLVELSDRWDLQDLMTRYATCIDARDFDGLDRVFTPDARVSFEASGGPADEYPAVRAWLAEMLPIFASTQHLMGNLAVTLDGDCATGRCMCFNPMALKPVEEKDQQVFFYGLWYVLDFVRTAEGWRIDSLAQEQAFHHNLP</sequence>
<dbReference type="RefSeq" id="WP_095718915.1">
    <property type="nucleotide sequence ID" value="NZ_NTGA01000024.1"/>
</dbReference>
<dbReference type="OrthoDB" id="981191at2"/>
<evidence type="ECO:0000313" key="2">
    <source>
        <dbReference type="EMBL" id="PAY22422.1"/>
    </source>
</evidence>
<proteinExistence type="predicted"/>
<evidence type="ECO:0000313" key="3">
    <source>
        <dbReference type="Proteomes" id="UP000218810"/>
    </source>
</evidence>
<feature type="domain" description="SnoaL-like" evidence="1">
    <location>
        <begin position="7"/>
        <end position="133"/>
    </location>
</feature>
<dbReference type="EMBL" id="NTGA01000024">
    <property type="protein sequence ID" value="PAY22422.1"/>
    <property type="molecule type" value="Genomic_DNA"/>
</dbReference>
<dbReference type="AlphaFoldDB" id="A0A2A2WML2"/>
<dbReference type="InterPro" id="IPR032710">
    <property type="entry name" value="NTF2-like_dom_sf"/>
</dbReference>
<reference evidence="3" key="1">
    <citation type="submission" date="2017-09" db="EMBL/GenBank/DDBJ databases">
        <authorList>
            <person name="Zhang Y."/>
            <person name="Huang X."/>
            <person name="Liu J."/>
            <person name="Lu L."/>
            <person name="Peng K."/>
        </authorList>
    </citation>
    <scope>NUCLEOTIDE SEQUENCE [LARGE SCALE GENOMIC DNA]</scope>
    <source>
        <strain evidence="3">S-XJ-1</strain>
    </source>
</reference>
<protein>
    <recommendedName>
        <fullName evidence="1">SnoaL-like domain-containing protein</fullName>
    </recommendedName>
</protein>
<gene>
    <name evidence="2" type="ORF">CEY15_13640</name>
</gene>
<accession>A0A2A2WML2</accession>
<dbReference type="SUPFAM" id="SSF54427">
    <property type="entry name" value="NTF2-like"/>
    <property type="match status" value="1"/>
</dbReference>
<dbReference type="CDD" id="cd00531">
    <property type="entry name" value="NTF2_like"/>
    <property type="match status" value="1"/>
</dbReference>
<dbReference type="Gene3D" id="3.10.450.50">
    <property type="match status" value="1"/>
</dbReference>
<dbReference type="Proteomes" id="UP000218810">
    <property type="component" value="Unassembled WGS sequence"/>
</dbReference>
<keyword evidence="3" id="KW-1185">Reference proteome</keyword>
<name>A0A2A2WML2_9ACTN</name>
<comment type="caution">
    <text evidence="2">The sequence shown here is derived from an EMBL/GenBank/DDBJ whole genome shotgun (WGS) entry which is preliminary data.</text>
</comment>
<dbReference type="InterPro" id="IPR037401">
    <property type="entry name" value="SnoaL-like"/>
</dbReference>
<dbReference type="Pfam" id="PF13577">
    <property type="entry name" value="SnoaL_4"/>
    <property type="match status" value="1"/>
</dbReference>
<organism evidence="2 3">
    <name type="scientific">Dietzia natronolimnaea</name>
    <dbReference type="NCBI Taxonomy" id="161920"/>
    <lineage>
        <taxon>Bacteria</taxon>
        <taxon>Bacillati</taxon>
        <taxon>Actinomycetota</taxon>
        <taxon>Actinomycetes</taxon>
        <taxon>Mycobacteriales</taxon>
        <taxon>Dietziaceae</taxon>
        <taxon>Dietzia</taxon>
    </lineage>
</organism>